<keyword evidence="2" id="KW-1185">Reference proteome</keyword>
<organism evidence="1 2">
    <name type="scientific">Aetokthonos hydrillicola Thurmond2011</name>
    <dbReference type="NCBI Taxonomy" id="2712845"/>
    <lineage>
        <taxon>Bacteria</taxon>
        <taxon>Bacillati</taxon>
        <taxon>Cyanobacteriota</taxon>
        <taxon>Cyanophyceae</taxon>
        <taxon>Nostocales</taxon>
        <taxon>Hapalosiphonaceae</taxon>
        <taxon>Aetokthonos</taxon>
    </lineage>
</organism>
<proteinExistence type="predicted"/>
<dbReference type="Proteomes" id="UP000667802">
    <property type="component" value="Unassembled WGS sequence"/>
</dbReference>
<name>A0AAP5IAD0_9CYAN</name>
<accession>A0AAP5IAD0</accession>
<dbReference type="AlphaFoldDB" id="A0AAP5IAD0"/>
<dbReference type="EMBL" id="JAALHA020000014">
    <property type="protein sequence ID" value="MDR9897865.1"/>
    <property type="molecule type" value="Genomic_DNA"/>
</dbReference>
<reference evidence="2" key="1">
    <citation type="journal article" date="2021" name="Science">
        <title>Hunting the eagle killer: A cyanobacterial neurotoxin causes vacuolar myelinopathy.</title>
        <authorList>
            <person name="Breinlinger S."/>
            <person name="Phillips T.J."/>
            <person name="Haram B.N."/>
            <person name="Mares J."/>
            <person name="Martinez Yerena J.A."/>
            <person name="Hrouzek P."/>
            <person name="Sobotka R."/>
            <person name="Henderson W.M."/>
            <person name="Schmieder P."/>
            <person name="Williams S.M."/>
            <person name="Lauderdale J.D."/>
            <person name="Wilde H.D."/>
            <person name="Gerrin W."/>
            <person name="Kust A."/>
            <person name="Washington J.W."/>
            <person name="Wagner C."/>
            <person name="Geier B."/>
            <person name="Liebeke M."/>
            <person name="Enke H."/>
            <person name="Niedermeyer T.H.J."/>
            <person name="Wilde S.B."/>
        </authorList>
    </citation>
    <scope>NUCLEOTIDE SEQUENCE [LARGE SCALE GENOMIC DNA]</scope>
    <source>
        <strain evidence="2">Thurmond2011</strain>
    </source>
</reference>
<comment type="caution">
    <text evidence="1">The sequence shown here is derived from an EMBL/GenBank/DDBJ whole genome shotgun (WGS) entry which is preliminary data.</text>
</comment>
<evidence type="ECO:0000313" key="2">
    <source>
        <dbReference type="Proteomes" id="UP000667802"/>
    </source>
</evidence>
<protein>
    <submittedName>
        <fullName evidence="1">Uncharacterized protein</fullName>
    </submittedName>
</protein>
<gene>
    <name evidence="1" type="ORF">G7B40_025355</name>
</gene>
<sequence length="225" mass="25546">MTVFRQLTIWDVLDELSESAPTSSLDPVWECLDTHLHDLPLEQQLETAGVAFNQIAQILRTRAASLLQDVQDSNNPEGPLVSTEIFAGLVRTTMRLDLEDLKEPAVSHTFRPHGSHNYPTHNQADNSLAAVVEKAKVLQMLQEVESLEDIRNLAGNEDVEQWRRAIACYLAQTKTRVRFNELQKALNMPMVEVWLGLLLGGFTLEQRGDFYESHDIWVLNSHEKC</sequence>
<evidence type="ECO:0000313" key="1">
    <source>
        <dbReference type="EMBL" id="MDR9897865.1"/>
    </source>
</evidence>